<dbReference type="SUPFAM" id="SSF51230">
    <property type="entry name" value="Single hybrid motif"/>
    <property type="match status" value="1"/>
</dbReference>
<dbReference type="CDD" id="cd06850">
    <property type="entry name" value="biotinyl_domain"/>
    <property type="match status" value="1"/>
</dbReference>
<feature type="domain" description="Lipoyl-binding" evidence="2">
    <location>
        <begin position="1"/>
        <end position="79"/>
    </location>
</feature>
<proteinExistence type="predicted"/>
<dbReference type="UniPathway" id="UPA00094"/>
<dbReference type="PRINTS" id="PR01071">
    <property type="entry name" value="ACOABIOTINCC"/>
</dbReference>
<dbReference type="GO" id="GO:0003989">
    <property type="term" value="F:acetyl-CoA carboxylase activity"/>
    <property type="evidence" value="ECO:0007669"/>
    <property type="project" value="InterPro"/>
</dbReference>
<dbReference type="InterPro" id="IPR000089">
    <property type="entry name" value="Biotin_lipoyl"/>
</dbReference>
<dbReference type="OrthoDB" id="9811735at2"/>
<dbReference type="EMBL" id="MUMY01000021">
    <property type="protein sequence ID" value="ONM46698.1"/>
    <property type="molecule type" value="Genomic_DNA"/>
</dbReference>
<keyword evidence="4" id="KW-1185">Reference proteome</keyword>
<keyword evidence="1" id="KW-0276">Fatty acid metabolism</keyword>
<dbReference type="NCBIfam" id="NF005457">
    <property type="entry name" value="PRK07051.1"/>
    <property type="match status" value="1"/>
</dbReference>
<dbReference type="AlphaFoldDB" id="A0A1W0BAE0"/>
<dbReference type="InterPro" id="IPR011053">
    <property type="entry name" value="Single_hybrid_motif"/>
</dbReference>
<gene>
    <name evidence="3" type="ORF">B0T46_21725</name>
</gene>
<dbReference type="PROSITE" id="PS50968">
    <property type="entry name" value="BIOTINYL_LIPOYL"/>
    <property type="match status" value="1"/>
</dbReference>
<keyword evidence="1" id="KW-0275">Fatty acid biosynthesis</keyword>
<dbReference type="Proteomes" id="UP000188836">
    <property type="component" value="Unassembled WGS sequence"/>
</dbReference>
<keyword evidence="1" id="KW-0443">Lipid metabolism</keyword>
<reference evidence="3 4" key="1">
    <citation type="journal article" date="2016" name="Antonie Van Leeuwenhoek">
        <title>Nocardia donostiensis sp. nov., isolated from human respiratory specimens.</title>
        <authorList>
            <person name="Ercibengoa M."/>
            <person name="Bell M."/>
            <person name="Marimon J.M."/>
            <person name="Humrighouse B."/>
            <person name="Klenk H.P."/>
            <person name="Potter G."/>
            <person name="Perez-Trallero E."/>
        </authorList>
    </citation>
    <scope>NUCLEOTIDE SEQUENCE [LARGE SCALE GENOMIC DNA]</scope>
    <source>
        <strain evidence="3 4">X1655</strain>
    </source>
</reference>
<evidence type="ECO:0000259" key="2">
    <source>
        <dbReference type="PROSITE" id="PS50968"/>
    </source>
</evidence>
<protein>
    <recommendedName>
        <fullName evidence="1">Biotin carboxyl carrier protein of acetyl-CoA carboxylase</fullName>
    </recommendedName>
</protein>
<dbReference type="Pfam" id="PF00364">
    <property type="entry name" value="Biotin_lipoyl"/>
    <property type="match status" value="1"/>
</dbReference>
<dbReference type="RefSeq" id="WP_077120363.1">
    <property type="nucleotide sequence ID" value="NZ_LOKT01000020.1"/>
</dbReference>
<sequence length="81" mass="8530">MSEHHVISPLPGVFYRSPAPGQPRFVETGATVDADQTIGLVEIMKQFTEIKAGTSGVLTSFAAEDNGTLSPGDVIAVIETK</sequence>
<evidence type="ECO:0000313" key="4">
    <source>
        <dbReference type="Proteomes" id="UP000188836"/>
    </source>
</evidence>
<dbReference type="STRING" id="1538463.B0T36_23315"/>
<evidence type="ECO:0000313" key="3">
    <source>
        <dbReference type="EMBL" id="ONM46698.1"/>
    </source>
</evidence>
<accession>A0A1W0BAE0</accession>
<dbReference type="GO" id="GO:0009317">
    <property type="term" value="C:acetyl-CoA carboxylase complex"/>
    <property type="evidence" value="ECO:0007669"/>
    <property type="project" value="InterPro"/>
</dbReference>
<organism evidence="3 4">
    <name type="scientific">Nocardia donostiensis</name>
    <dbReference type="NCBI Taxonomy" id="1538463"/>
    <lineage>
        <taxon>Bacteria</taxon>
        <taxon>Bacillati</taxon>
        <taxon>Actinomycetota</taxon>
        <taxon>Actinomycetes</taxon>
        <taxon>Mycobacteriales</taxon>
        <taxon>Nocardiaceae</taxon>
        <taxon>Nocardia</taxon>
    </lineage>
</organism>
<evidence type="ECO:0000256" key="1">
    <source>
        <dbReference type="RuleBase" id="RU364072"/>
    </source>
</evidence>
<comment type="pathway">
    <text evidence="1">Lipid metabolism; fatty acid biosynthesis.</text>
</comment>
<comment type="function">
    <text evidence="1">This protein is a component of the acetyl coenzyme A carboxylase complex; first, biotin carboxylase catalyzes the carboxylation of the carrier protein and then the transcarboxylase transfers the carboxyl group to form malonyl-CoA.</text>
</comment>
<dbReference type="GO" id="GO:0006633">
    <property type="term" value="P:fatty acid biosynthetic process"/>
    <property type="evidence" value="ECO:0007669"/>
    <property type="project" value="UniProtKB-UniPathway"/>
</dbReference>
<comment type="caution">
    <text evidence="3">The sequence shown here is derived from an EMBL/GenBank/DDBJ whole genome shotgun (WGS) entry which is preliminary data.</text>
</comment>
<dbReference type="Gene3D" id="2.40.50.100">
    <property type="match status" value="1"/>
</dbReference>
<dbReference type="InterPro" id="IPR001249">
    <property type="entry name" value="AcCoA_biotinCC"/>
</dbReference>
<name>A0A1W0BAE0_9NOCA</name>
<keyword evidence="1" id="KW-0092">Biotin</keyword>
<keyword evidence="1" id="KW-0444">Lipid biosynthesis</keyword>